<dbReference type="AlphaFoldDB" id="A0A068VKN9"/>
<dbReference type="Proteomes" id="UP000295252">
    <property type="component" value="Unassembled WGS sequence"/>
</dbReference>
<reference evidence="2" key="1">
    <citation type="journal article" date="2014" name="Science">
        <title>The coffee genome provides insight into the convergent evolution of caffeine biosynthesis.</title>
        <authorList>
            <person name="Denoeud F."/>
            <person name="Carretero-Paulet L."/>
            <person name="Dereeper A."/>
            <person name="Droc G."/>
            <person name="Guyot R."/>
            <person name="Pietrella M."/>
            <person name="Zheng C."/>
            <person name="Alberti A."/>
            <person name="Anthony F."/>
            <person name="Aprea G."/>
            <person name="Aury J.M."/>
            <person name="Bento P."/>
            <person name="Bernard M."/>
            <person name="Bocs S."/>
            <person name="Campa C."/>
            <person name="Cenci A."/>
            <person name="Combes M.C."/>
            <person name="Crouzillat D."/>
            <person name="Da Silva C."/>
            <person name="Daddiego L."/>
            <person name="De Bellis F."/>
            <person name="Dussert S."/>
            <person name="Garsmeur O."/>
            <person name="Gayraud T."/>
            <person name="Guignon V."/>
            <person name="Jahn K."/>
            <person name="Jamilloux V."/>
            <person name="Joet T."/>
            <person name="Labadie K."/>
            <person name="Lan T."/>
            <person name="Leclercq J."/>
            <person name="Lepelley M."/>
            <person name="Leroy T."/>
            <person name="Li L.T."/>
            <person name="Librado P."/>
            <person name="Lopez L."/>
            <person name="Munoz A."/>
            <person name="Noel B."/>
            <person name="Pallavicini A."/>
            <person name="Perrotta G."/>
            <person name="Poncet V."/>
            <person name="Pot D."/>
            <person name="Priyono X."/>
            <person name="Rigoreau M."/>
            <person name="Rouard M."/>
            <person name="Rozas J."/>
            <person name="Tranchant-Dubreuil C."/>
            <person name="VanBuren R."/>
            <person name="Zhang Q."/>
            <person name="Andrade A.C."/>
            <person name="Argout X."/>
            <person name="Bertrand B."/>
            <person name="de Kochko A."/>
            <person name="Graziosi G."/>
            <person name="Henry R.J."/>
            <person name="Jayarama X."/>
            <person name="Ming R."/>
            <person name="Nagai C."/>
            <person name="Rounsley S."/>
            <person name="Sankoff D."/>
            <person name="Giuliano G."/>
            <person name="Albert V.A."/>
            <person name="Wincker P."/>
            <person name="Lashermes P."/>
        </authorList>
    </citation>
    <scope>NUCLEOTIDE SEQUENCE [LARGE SCALE GENOMIC DNA]</scope>
    <source>
        <strain evidence="2">cv. DH200-94</strain>
    </source>
</reference>
<dbReference type="GO" id="GO:0003700">
    <property type="term" value="F:DNA-binding transcription factor activity"/>
    <property type="evidence" value="ECO:0007669"/>
    <property type="project" value="InterPro"/>
</dbReference>
<dbReference type="STRING" id="49390.A0A068VKN9"/>
<organism evidence="1 2">
    <name type="scientific">Coffea canephora</name>
    <name type="common">Robusta coffee</name>
    <dbReference type="NCBI Taxonomy" id="49390"/>
    <lineage>
        <taxon>Eukaryota</taxon>
        <taxon>Viridiplantae</taxon>
        <taxon>Streptophyta</taxon>
        <taxon>Embryophyta</taxon>
        <taxon>Tracheophyta</taxon>
        <taxon>Spermatophyta</taxon>
        <taxon>Magnoliopsida</taxon>
        <taxon>eudicotyledons</taxon>
        <taxon>Gunneridae</taxon>
        <taxon>Pentapetalae</taxon>
        <taxon>asterids</taxon>
        <taxon>lamiids</taxon>
        <taxon>Gentianales</taxon>
        <taxon>Rubiaceae</taxon>
        <taxon>Ixoroideae</taxon>
        <taxon>Gardenieae complex</taxon>
        <taxon>Bertiereae - Coffeeae clade</taxon>
        <taxon>Coffeeae</taxon>
        <taxon>Coffea</taxon>
    </lineage>
</organism>
<dbReference type="EMBL" id="HG741723">
    <property type="protein sequence ID" value="CDP21159.1"/>
    <property type="molecule type" value="Genomic_DNA"/>
</dbReference>
<proteinExistence type="predicted"/>
<accession>A0A068VKN9</accession>
<keyword evidence="2" id="KW-1185">Reference proteome</keyword>
<evidence type="ECO:0000313" key="2">
    <source>
        <dbReference type="Proteomes" id="UP000295252"/>
    </source>
</evidence>
<gene>
    <name evidence="1" type="ORF">GSCOC_T00004660001</name>
</gene>
<dbReference type="PhylomeDB" id="A0A068VKN9"/>
<dbReference type="InterPro" id="IPR045012">
    <property type="entry name" value="NLP"/>
</dbReference>
<protein>
    <submittedName>
        <fullName evidence="1">DH200=94 genomic scaffold, scaffold_2639</fullName>
    </submittedName>
</protein>
<dbReference type="PANTHER" id="PTHR32002:SF62">
    <property type="entry name" value="PROTEIN NLP6-LIKE ISOFORM X1"/>
    <property type="match status" value="1"/>
</dbReference>
<name>A0A068VKN9_COFCA</name>
<sequence>MHPIFFTDFLIAAADGAVIKDQIIRLLQQVMKTLQFENLVQFWGLVKIEDDMYLTTCDQPFALKNINDQDRKKLCEYRKLCLECLIPVDEDDDDDEIGPPGRVFRSGLPEYAKDVCHYTSVEYPQRDYAVYLPTTEYWALPIYHHSMRRLPVGVLEIVSSRVFTGIPRYGVLEKLQFFLPTYEEDEDEDEAEADYGDPTILLPSLMEILKECLGISFKIASGQELGQKLTVEVIKISSKDEYDSFEICNTTGIESTPRLGEVRGEGMMQLDFSSQQVDAANGSMNGIHEQQNGSVGSTPRLAKAQGGEGMTQVDFSPQQVDTTSAYMNGVHGQQSGISGSPPRTEHTQELTVGVDVVHNSLNGIYEQNNGIVESPHRQELPQNIENIAHDEGNMEIDVANPERGGASIEPSDREVINIKKQKSSYTLKSKLGITREDIEQNSWRSLKDAAKFLKGNT</sequence>
<dbReference type="Gramene" id="CDP21159">
    <property type="protein sequence ID" value="CDP21159"/>
    <property type="gene ID" value="GSCOC_T00004660001"/>
</dbReference>
<evidence type="ECO:0000313" key="1">
    <source>
        <dbReference type="EMBL" id="CDP21159.1"/>
    </source>
</evidence>
<dbReference type="InParanoid" id="A0A068VKN9"/>
<dbReference type="PANTHER" id="PTHR32002">
    <property type="entry name" value="PROTEIN NLP8"/>
    <property type="match status" value="1"/>
</dbReference>